<sequence>MPKNTKLHEAIGQLRDKKESEIPIADRINALDALLLIDLTEDNEDHREEQFRDAVYLHEKVWKKFDDLMKCEDQINKGSYWSPQMEDDPSYFKKDKFLEYDNSEFTFLELQQIAAEERVKLGLKNDSEEDKAVLLNILKYNEEECRAYLATRYSVLTQVPGWEDSEKIPTPTPGGFTHKNTSLDVLSDDSIDAIKEHAAQLVLMKPIKNTPSNKSSALTKLLKAIEDGHEDVFLDQAKLLGYPIDDPISGATLTSIFRGIDQSNGKIKEEIKKVAEERVNEFKHTNALKNLDEVVRRLDNEWILSNQALLSIDCAEDEHVFIGRLLADPKFEHISRTDIKESAETEIEKDIQKKLCERYLPAKLEKDGISALDQLQAALKATTPEALTDALKDGVPDHDNIITQGVTKENMVSLQVALLKNNIKKLNPDQLDSLVKASNLQEFKTKMALAIGTDVDFIKDTHLPALKEEARIQQFKALVTAPSAARFGEKTHEQLIAVFNKLPHEKQLKLLENKENLPFIFKANDKDVLQFYLGKKDSLGKDLDMTALLEENKRNADFQQLHNAALAKHLYQYTPPITLNDQQIKNINEVLLAQRDLDDKVHYGALLDVLCTQCQILDKSGFCKSLDFNKDTGEFELSKTNQGPIKDQQMHNKNLLDRLDDLVVKAGPPDTEANQDQQRLIGVLLRLEKTDEFTVENIDEVMEAFNNSSSLSAFLEHTDVAPFKDALSRELTQAEFRSIKEEQTQNLFKGKDNAPMKDAVVQLKGDLEKLQQVDKEILKHKGNLSSLQKLDEEASAFAQGLKGKSGKVLRETQAHYKGLNKECINIIDHLQHSLEEVKARQQITVPPALSSPTANDQQVKDRNEIIKDVEKLKKELAKEEELIERELRYYRDEVQPKLSKILKNIENVMTGSQKNVYMPEGVVIYCQDRATAQKPAVPPGLKQEQIISAKGGLNSTIILANQNEDQLFKSTGKPGPNEVICFDKSSRKQYLDPKDNTAKILDVTRRMTYDPDYRGEASATLKGDGIHAARTGKFELINSPIDYDNLPDDVRQELLDEEIQKYMQDAVQILKNMDPPPSKDNPIVIKSPPGKEREAALMWTALVVLGEKNKNMQFPPEAIVVRGGSGFNPLQQRQKGMFGRDTGFAPNSIYEQHFRPRENLIKDTIDDLVKETKENKEQAKVGKDVDKQIQKQTHIKDGVTGLRDKMEHEAEERQKQAGVSSNVARMTSGGK</sequence>
<organism evidence="3 4">
    <name type="scientific">Legionella longbeachae serogroup 1 (strain NSW150)</name>
    <dbReference type="NCBI Taxonomy" id="661367"/>
    <lineage>
        <taxon>Bacteria</taxon>
        <taxon>Pseudomonadati</taxon>
        <taxon>Pseudomonadota</taxon>
        <taxon>Gammaproteobacteria</taxon>
        <taxon>Legionellales</taxon>
        <taxon>Legionellaceae</taxon>
        <taxon>Legionella</taxon>
    </lineage>
</organism>
<name>D3HPU0_LEGLN</name>
<gene>
    <name evidence="3" type="ordered locus">LLO_0571</name>
</gene>
<keyword evidence="1" id="KW-0175">Coiled coil</keyword>
<dbReference type="STRING" id="661367.LLO_0571"/>
<reference evidence="3 4" key="1">
    <citation type="journal article" date="2010" name="PLoS Genet.">
        <title>Analysis of the Legionella longbeachae genome and transcriptome uncovers unique strategies to cause Legionnaires' disease.</title>
        <authorList>
            <person name="Cazalet C."/>
            <person name="Gomez-Valero L."/>
            <person name="Rusniok C."/>
            <person name="Lomma M."/>
            <person name="Dervins-Ravault D."/>
            <person name="Newton H."/>
            <person name="Sansom F."/>
            <person name="Jarraud S."/>
            <person name="Zidane N."/>
            <person name="Ma L."/>
            <person name="Bouchier C."/>
            <person name="Etienne J."/>
            <person name="Hartland E."/>
            <person name="Buchrieser C."/>
        </authorList>
    </citation>
    <scope>NUCLEOTIDE SEQUENCE [LARGE SCALE GENOMIC DNA]</scope>
    <source>
        <strain evidence="3 4">NSW150</strain>
    </source>
</reference>
<dbReference type="Proteomes" id="UP000001060">
    <property type="component" value="Chromosome"/>
</dbReference>
<keyword evidence="4" id="KW-1185">Reference proteome</keyword>
<dbReference type="RefSeq" id="WP_012978822.1">
    <property type="nucleotide sequence ID" value="NC_013861.1"/>
</dbReference>
<protein>
    <recommendedName>
        <fullName evidence="5">Interaptin</fullName>
    </recommendedName>
</protein>
<dbReference type="GeneID" id="40924807"/>
<feature type="coiled-coil region" evidence="1">
    <location>
        <begin position="855"/>
        <end position="893"/>
    </location>
</feature>
<evidence type="ECO:0008006" key="5">
    <source>
        <dbReference type="Google" id="ProtNLM"/>
    </source>
</evidence>
<dbReference type="HOGENOM" id="CLU_272831_0_0_6"/>
<proteinExistence type="predicted"/>
<dbReference type="KEGG" id="llo:LLO_0571"/>
<feature type="region of interest" description="Disordered" evidence="2">
    <location>
        <begin position="1207"/>
        <end position="1231"/>
    </location>
</feature>
<evidence type="ECO:0000313" key="4">
    <source>
        <dbReference type="Proteomes" id="UP000001060"/>
    </source>
</evidence>
<dbReference type="AlphaFoldDB" id="D3HPU0"/>
<dbReference type="eggNOG" id="COG4372">
    <property type="taxonomic scope" value="Bacteria"/>
</dbReference>
<accession>D3HPU0</accession>
<evidence type="ECO:0000313" key="3">
    <source>
        <dbReference type="EMBL" id="CBJ10904.1"/>
    </source>
</evidence>
<dbReference type="OrthoDB" id="5653987at2"/>
<dbReference type="EMBL" id="FN650140">
    <property type="protein sequence ID" value="CBJ10904.1"/>
    <property type="molecule type" value="Genomic_DNA"/>
</dbReference>
<evidence type="ECO:0000256" key="2">
    <source>
        <dbReference type="SAM" id="MobiDB-lite"/>
    </source>
</evidence>
<evidence type="ECO:0000256" key="1">
    <source>
        <dbReference type="SAM" id="Coils"/>
    </source>
</evidence>